<evidence type="ECO:0000313" key="1">
    <source>
        <dbReference type="EMBL" id="BBZ35933.1"/>
    </source>
</evidence>
<evidence type="ECO:0000313" key="2">
    <source>
        <dbReference type="Proteomes" id="UP000466931"/>
    </source>
</evidence>
<dbReference type="Pfam" id="PF12680">
    <property type="entry name" value="SnoaL_2"/>
    <property type="match status" value="1"/>
</dbReference>
<proteinExistence type="predicted"/>
<keyword evidence="2" id="KW-1185">Reference proteome</keyword>
<dbReference type="AlphaFoldDB" id="A0A7I7Y496"/>
<dbReference type="Proteomes" id="UP000466931">
    <property type="component" value="Chromosome"/>
</dbReference>
<dbReference type="SUPFAM" id="SSF54427">
    <property type="entry name" value="NTF2-like"/>
    <property type="match status" value="1"/>
</dbReference>
<reference evidence="1" key="2">
    <citation type="submission" date="2020-02" db="EMBL/GenBank/DDBJ databases">
        <authorList>
            <person name="Matsumoto Y."/>
            <person name="Motooka D."/>
            <person name="Nakamura S."/>
        </authorList>
    </citation>
    <scope>NUCLEOTIDE SEQUENCE</scope>
    <source>
        <strain evidence="1">JCM 13671</strain>
    </source>
</reference>
<gene>
    <name evidence="1" type="ORF">MCNF_45380</name>
</gene>
<dbReference type="PANTHER" id="PTHR41252:SF1">
    <property type="entry name" value="BLR2505 PROTEIN"/>
    <property type="match status" value="1"/>
</dbReference>
<name>A0A7I7Y496_9MYCO</name>
<dbReference type="RefSeq" id="WP_085157185.1">
    <property type="nucleotide sequence ID" value="NZ_AP022612.1"/>
</dbReference>
<dbReference type="OrthoDB" id="5176305at2"/>
<dbReference type="EMBL" id="AP022612">
    <property type="protein sequence ID" value="BBZ35933.1"/>
    <property type="molecule type" value="Genomic_DNA"/>
</dbReference>
<dbReference type="InterPro" id="IPR032710">
    <property type="entry name" value="NTF2-like_dom_sf"/>
</dbReference>
<reference evidence="1" key="1">
    <citation type="journal article" date="2019" name="Emerg. Microbes Infect.">
        <title>Comprehensive subspecies identification of 175 nontuberculous mycobacteria species based on 7547 genomic profiles.</title>
        <authorList>
            <person name="Matsumoto Y."/>
            <person name="Kinjo T."/>
            <person name="Motooka D."/>
            <person name="Nabeya D."/>
            <person name="Jung N."/>
            <person name="Uechi K."/>
            <person name="Horii T."/>
            <person name="Iida T."/>
            <person name="Fujita J."/>
            <person name="Nakamura S."/>
        </authorList>
    </citation>
    <scope>NUCLEOTIDE SEQUENCE [LARGE SCALE GENOMIC DNA]</scope>
    <source>
        <strain evidence="1">JCM 13671</strain>
    </source>
</reference>
<dbReference type="InterPro" id="IPR037401">
    <property type="entry name" value="SnoaL-like"/>
</dbReference>
<dbReference type="PANTHER" id="PTHR41252">
    <property type="entry name" value="BLR2505 PROTEIN"/>
    <property type="match status" value="1"/>
</dbReference>
<dbReference type="Gene3D" id="3.10.450.50">
    <property type="match status" value="1"/>
</dbReference>
<organism evidence="1 2">
    <name type="scientific">Mycolicibacterium confluentis</name>
    <dbReference type="NCBI Taxonomy" id="28047"/>
    <lineage>
        <taxon>Bacteria</taxon>
        <taxon>Bacillati</taxon>
        <taxon>Actinomycetota</taxon>
        <taxon>Actinomycetes</taxon>
        <taxon>Mycobacteriales</taxon>
        <taxon>Mycobacteriaceae</taxon>
        <taxon>Mycolicibacterium</taxon>
    </lineage>
</organism>
<sequence length="126" mass="13791">MSNVDTARAAYNAFNTGDLATLKDMWADDIHWWNSDAVKPGGERTGIDAVMQMMMEVPDHWSTLNVEPTEFIDAGDYVVVLGTEHFTNDKGSADARFAHVLKFDGNGKCVESEMHADTAPAAKLQG</sequence>
<protein>
    <submittedName>
        <fullName evidence="1">Uncharacterized protein</fullName>
    </submittedName>
</protein>
<accession>A0A7I7Y496</accession>